<keyword evidence="3 8" id="KW-0032">Aminotransferase</keyword>
<evidence type="ECO:0000313" key="9">
    <source>
        <dbReference type="Proteomes" id="UP001196509"/>
    </source>
</evidence>
<dbReference type="EMBL" id="JAICBX010000002">
    <property type="protein sequence ID" value="MBW8637517.1"/>
    <property type="molecule type" value="Genomic_DNA"/>
</dbReference>
<accession>A0AAE2ZQ21</accession>
<comment type="similarity">
    <text evidence="2 6">Belongs to the class-III pyridoxal-phosphate-dependent aminotransferase family.</text>
</comment>
<evidence type="ECO:0000256" key="5">
    <source>
        <dbReference type="ARBA" id="ARBA00022898"/>
    </source>
</evidence>
<dbReference type="InterPro" id="IPR015424">
    <property type="entry name" value="PyrdxlP-dep_Trfase"/>
</dbReference>
<dbReference type="InterPro" id="IPR005814">
    <property type="entry name" value="Aminotrans_3"/>
</dbReference>
<dbReference type="FunFam" id="3.40.640.10:FF:000014">
    <property type="entry name" value="Adenosylmethionine-8-amino-7-oxononanoate aminotransferase, probable"/>
    <property type="match status" value="1"/>
</dbReference>
<protein>
    <submittedName>
        <fullName evidence="8">Aspartate aminotransferase family protein</fullName>
    </submittedName>
</protein>
<evidence type="ECO:0000313" key="8">
    <source>
        <dbReference type="EMBL" id="MBW8637517.1"/>
    </source>
</evidence>
<dbReference type="InterPro" id="IPR015421">
    <property type="entry name" value="PyrdxlP-dep_Trfase_major"/>
</dbReference>
<dbReference type="RefSeq" id="WP_220228218.1">
    <property type="nucleotide sequence ID" value="NZ_JAICBX010000002.1"/>
</dbReference>
<feature type="region of interest" description="Disordered" evidence="7">
    <location>
        <begin position="1"/>
        <end position="20"/>
    </location>
</feature>
<evidence type="ECO:0000256" key="1">
    <source>
        <dbReference type="ARBA" id="ARBA00001933"/>
    </source>
</evidence>
<organism evidence="8 9">
    <name type="scientific">Flavimaribacter sediminis</name>
    <dbReference type="NCBI Taxonomy" id="2865987"/>
    <lineage>
        <taxon>Bacteria</taxon>
        <taxon>Pseudomonadati</taxon>
        <taxon>Pseudomonadota</taxon>
        <taxon>Alphaproteobacteria</taxon>
        <taxon>Hyphomicrobiales</taxon>
        <taxon>Rhizobiaceae</taxon>
        <taxon>Flavimaribacter</taxon>
    </lineage>
</organism>
<keyword evidence="5 6" id="KW-0663">Pyridoxal phosphate</keyword>
<gene>
    <name evidence="8" type="ORF">K1W69_09980</name>
</gene>
<dbReference type="GO" id="GO:0008483">
    <property type="term" value="F:transaminase activity"/>
    <property type="evidence" value="ECO:0007669"/>
    <property type="project" value="UniProtKB-KW"/>
</dbReference>
<dbReference type="InterPro" id="IPR015422">
    <property type="entry name" value="PyrdxlP-dep_Trfase_small"/>
</dbReference>
<dbReference type="PANTHER" id="PTHR43094">
    <property type="entry name" value="AMINOTRANSFERASE"/>
    <property type="match status" value="1"/>
</dbReference>
<evidence type="ECO:0000256" key="4">
    <source>
        <dbReference type="ARBA" id="ARBA00022679"/>
    </source>
</evidence>
<sequence>MSAGSVKNARPAGRSDVFHRFPRNDMATAAGGEGPYIFDTSGKRYIDGSSGAAVSSLGHGHPRIAEAMKRQIDHITFAHTSFFTSEPAEELASLLTDLAPGDLSKVYFTSGGSESVEAALKLARQYYVEKGETSRHRIISRAQSYHGNTLGALAAGGNLWRREAYTPLLLETIQTPAVYPYREKQDSETDEAYGRRVADELEAAILREGPENVMCFIVETVAGATIGTVPPPPGYFARIREICDKYGVLLILDEVMCGMGRTGTLFAFEQENIAADIVTLAKGLGAGYASIGATITTTKIYDTIVSGSGFFQHGHTYTGHPLACATALEAQKLIAEEDLLSNVRKQAANLEAALQSRFGQHPNVGDIRGRGLFQSLEFVSDRESKAPLDPSLKFASKLKAAGLAEGLLCYPMGGVIDGRSGDHAMLAPPFIVNESHIEEIVDKLDRAIDAALGAARQ</sequence>
<dbReference type="Proteomes" id="UP001196509">
    <property type="component" value="Unassembled WGS sequence"/>
</dbReference>
<reference evidence="8" key="1">
    <citation type="submission" date="2021-08" db="EMBL/GenBank/DDBJ databases">
        <title>Hoeflea bacterium WL0058 sp. nov., isolated from the sediment.</title>
        <authorList>
            <person name="Wang L."/>
            <person name="Zhang D."/>
        </authorList>
    </citation>
    <scope>NUCLEOTIDE SEQUENCE</scope>
    <source>
        <strain evidence="8">WL0058</strain>
    </source>
</reference>
<dbReference type="Gene3D" id="3.90.1150.10">
    <property type="entry name" value="Aspartate Aminotransferase, domain 1"/>
    <property type="match status" value="1"/>
</dbReference>
<dbReference type="NCBIfam" id="NF005685">
    <property type="entry name" value="PRK07483.1"/>
    <property type="match status" value="1"/>
</dbReference>
<dbReference type="CDD" id="cd00610">
    <property type="entry name" value="OAT_like"/>
    <property type="match status" value="1"/>
</dbReference>
<dbReference type="AlphaFoldDB" id="A0AAE2ZQ21"/>
<proteinExistence type="inferred from homology"/>
<dbReference type="GO" id="GO:0030170">
    <property type="term" value="F:pyridoxal phosphate binding"/>
    <property type="evidence" value="ECO:0007669"/>
    <property type="project" value="InterPro"/>
</dbReference>
<dbReference type="GO" id="GO:0005829">
    <property type="term" value="C:cytosol"/>
    <property type="evidence" value="ECO:0007669"/>
    <property type="project" value="TreeGrafter"/>
</dbReference>
<evidence type="ECO:0000256" key="2">
    <source>
        <dbReference type="ARBA" id="ARBA00008954"/>
    </source>
</evidence>
<keyword evidence="9" id="KW-1185">Reference proteome</keyword>
<dbReference type="SUPFAM" id="SSF53383">
    <property type="entry name" value="PLP-dependent transferases"/>
    <property type="match status" value="1"/>
</dbReference>
<evidence type="ECO:0000256" key="3">
    <source>
        <dbReference type="ARBA" id="ARBA00022576"/>
    </source>
</evidence>
<dbReference type="PROSITE" id="PS00600">
    <property type="entry name" value="AA_TRANSFER_CLASS_3"/>
    <property type="match status" value="1"/>
</dbReference>
<keyword evidence="4" id="KW-0808">Transferase</keyword>
<comment type="cofactor">
    <cofactor evidence="1">
        <name>pyridoxal 5'-phosphate</name>
        <dbReference type="ChEBI" id="CHEBI:597326"/>
    </cofactor>
</comment>
<dbReference type="PANTHER" id="PTHR43094:SF1">
    <property type="entry name" value="AMINOTRANSFERASE CLASS-III"/>
    <property type="match status" value="1"/>
</dbReference>
<evidence type="ECO:0000256" key="6">
    <source>
        <dbReference type="RuleBase" id="RU003560"/>
    </source>
</evidence>
<dbReference type="Gene3D" id="3.40.640.10">
    <property type="entry name" value="Type I PLP-dependent aspartate aminotransferase-like (Major domain)"/>
    <property type="match status" value="1"/>
</dbReference>
<comment type="caution">
    <text evidence="8">The sequence shown here is derived from an EMBL/GenBank/DDBJ whole genome shotgun (WGS) entry which is preliminary data.</text>
</comment>
<dbReference type="InterPro" id="IPR049704">
    <property type="entry name" value="Aminotrans_3_PPA_site"/>
</dbReference>
<evidence type="ECO:0000256" key="7">
    <source>
        <dbReference type="SAM" id="MobiDB-lite"/>
    </source>
</evidence>
<name>A0AAE2ZQ21_9HYPH</name>
<dbReference type="Pfam" id="PF00202">
    <property type="entry name" value="Aminotran_3"/>
    <property type="match status" value="1"/>
</dbReference>